<reference evidence="3 4" key="1">
    <citation type="journal article" date="2016" name="Proc. Natl. Acad. Sci. U.S.A.">
        <title>Comparative genomics of biotechnologically important yeasts.</title>
        <authorList>
            <person name="Riley R."/>
            <person name="Haridas S."/>
            <person name="Wolfe K.H."/>
            <person name="Lopes M.R."/>
            <person name="Hittinger C.T."/>
            <person name="Goeker M."/>
            <person name="Salamov A.A."/>
            <person name="Wisecaver J.H."/>
            <person name="Long T.M."/>
            <person name="Calvey C.H."/>
            <person name="Aerts A.L."/>
            <person name="Barry K.W."/>
            <person name="Choi C."/>
            <person name="Clum A."/>
            <person name="Coughlan A.Y."/>
            <person name="Deshpande S."/>
            <person name="Douglass A.P."/>
            <person name="Hanson S.J."/>
            <person name="Klenk H.-P."/>
            <person name="LaButti K.M."/>
            <person name="Lapidus A."/>
            <person name="Lindquist E.A."/>
            <person name="Lipzen A.M."/>
            <person name="Meier-Kolthoff J.P."/>
            <person name="Ohm R.A."/>
            <person name="Otillar R.P."/>
            <person name="Pangilinan J.L."/>
            <person name="Peng Y."/>
            <person name="Rokas A."/>
            <person name="Rosa C.A."/>
            <person name="Scheuner C."/>
            <person name="Sibirny A.A."/>
            <person name="Slot J.C."/>
            <person name="Stielow J.B."/>
            <person name="Sun H."/>
            <person name="Kurtzman C.P."/>
            <person name="Blackwell M."/>
            <person name="Grigoriev I.V."/>
            <person name="Jeffries T.W."/>
        </authorList>
    </citation>
    <scope>NUCLEOTIDE SEQUENCE [LARGE SCALE GENOMIC DNA]</scope>
    <source>
        <strain evidence="3 4">DSM 6958</strain>
    </source>
</reference>
<dbReference type="GO" id="GO:0006893">
    <property type="term" value="P:Golgi to plasma membrane transport"/>
    <property type="evidence" value="ECO:0007669"/>
    <property type="project" value="TreeGrafter"/>
</dbReference>
<keyword evidence="4" id="KW-1185">Reference proteome</keyword>
<dbReference type="InterPro" id="IPR036047">
    <property type="entry name" value="F-box-like_dom_sf"/>
</dbReference>
<gene>
    <name evidence="3" type="ORF">NADFUDRAFT_49437</name>
</gene>
<dbReference type="InterPro" id="IPR048627">
    <property type="entry name" value="Sec10_HB"/>
</dbReference>
<dbReference type="EMBL" id="KV454407">
    <property type="protein sequence ID" value="ODQ66986.1"/>
    <property type="molecule type" value="Genomic_DNA"/>
</dbReference>
<dbReference type="SMART" id="SM00256">
    <property type="entry name" value="FBOX"/>
    <property type="match status" value="1"/>
</dbReference>
<dbReference type="CDD" id="cd09917">
    <property type="entry name" value="F-box_SF"/>
    <property type="match status" value="1"/>
</dbReference>
<feature type="compositionally biased region" description="Low complexity" evidence="1">
    <location>
        <begin position="526"/>
        <end position="569"/>
    </location>
</feature>
<evidence type="ECO:0000313" key="3">
    <source>
        <dbReference type="EMBL" id="ODQ66986.1"/>
    </source>
</evidence>
<dbReference type="GO" id="GO:0000145">
    <property type="term" value="C:exocyst"/>
    <property type="evidence" value="ECO:0007669"/>
    <property type="project" value="TreeGrafter"/>
</dbReference>
<sequence>MSQFNGHSNDNRNHDKSLKQVSRVAGRGIPRVILQQVVKYLPIPDLLRLAQVSKKCCDVVNVDELWVQKLRNMGIWSDDDARKMLKITTQEDDIQSNGRQAEREILFNSNFSIEDNDTDDEWDDFKQAPIEKNKVTEIKEPTLISFSDNADLNSIPPENKEMHINSQEKKKEKLLSSFNNPKALLKESSPLEVISQFKSEYGHARREFMKIFRNLAPFYYDLVDLIDLGQALIFRYFHEPEEQAQILKSLSIFSSADDIDVNHLEYKAKVSTTIEMFESAALQELELGLENKDYMGGVKRYVNVLISLDGAKSCIDLFTQKYLLENDYHLDPQGFFSEQGHFNSADFDSFLSAFASSIGEQSEILDNVFPPKVQAKITFIEEVFNEVIADLVSSIFEVAKERNIVSYLNTFPRTYIALLKFIDNLQTKSAQDKCYNTTLGSIVDQFYEFSIDIYLEQELSIFKAYAKDEVRSFNQQTAQQETATEKLYLSNITKESDKVDFLGSFKRVFAKPFSNSSKSEINTGLSSPSISSTSTPQLRPATTSGSTTSLSLSVLPETGTGRIGTPRGGFMTDMNNITNLPTTEFEAQAVIMMKKLEGINTLFSLELALNLIKAARNSIERIKIFLRVKGQIGLEAKEHCETIFVSLVNILGGDHVKVGFEKALQRLKEYHINKTRLTELDGVNLGELNPKNGKINHAPTLTLEPLAIFAELVNIGDLIQQMLHVFFEEELTSRKLVDRNDFLSSAVNCKRKFEQMLDEGVADGLSRGIDVLMEQIDFMFITVQLSSDYNPLPQSLRIAQPSSPSLSGLKNRIGAPTNNVGPTQVAKKVVELLSVHMRLLVGSTEKATLDVFQQELGVRFFASICKHLKTLTMSVAGSITLISDLNYYYNFISGLKQKPLTPYFGGLKALGQIYLIDGKDSKALGVLLSDMSRFGGIFQPEEIYEFVQRREDWPRVRREVERVMYGFADCVIV</sequence>
<dbReference type="SUPFAM" id="SSF81383">
    <property type="entry name" value="F-box domain"/>
    <property type="match status" value="1"/>
</dbReference>
<evidence type="ECO:0000259" key="2">
    <source>
        <dbReference type="PROSITE" id="PS50181"/>
    </source>
</evidence>
<dbReference type="PROSITE" id="PS50181">
    <property type="entry name" value="FBOX"/>
    <property type="match status" value="1"/>
</dbReference>
<dbReference type="GO" id="GO:0006887">
    <property type="term" value="P:exocytosis"/>
    <property type="evidence" value="ECO:0007669"/>
    <property type="project" value="TreeGrafter"/>
</dbReference>
<proteinExistence type="predicted"/>
<feature type="region of interest" description="Disordered" evidence="1">
    <location>
        <begin position="516"/>
        <end position="570"/>
    </location>
</feature>
<dbReference type="Pfam" id="PF07393">
    <property type="entry name" value="Sec10_HB"/>
    <property type="match status" value="1"/>
</dbReference>
<organism evidence="3 4">
    <name type="scientific">Nadsonia fulvescens var. elongata DSM 6958</name>
    <dbReference type="NCBI Taxonomy" id="857566"/>
    <lineage>
        <taxon>Eukaryota</taxon>
        <taxon>Fungi</taxon>
        <taxon>Dikarya</taxon>
        <taxon>Ascomycota</taxon>
        <taxon>Saccharomycotina</taxon>
        <taxon>Dipodascomycetes</taxon>
        <taxon>Dipodascales</taxon>
        <taxon>Dipodascales incertae sedis</taxon>
        <taxon>Nadsonia</taxon>
    </lineage>
</organism>
<name>A0A1E3PNI9_9ASCO</name>
<dbReference type="Gene3D" id="1.20.1280.50">
    <property type="match status" value="1"/>
</dbReference>
<dbReference type="InterPro" id="IPR009976">
    <property type="entry name" value="Sec10-like"/>
</dbReference>
<dbReference type="PANTHER" id="PTHR12100:SF1">
    <property type="entry name" value="RECYCLIN-1"/>
    <property type="match status" value="1"/>
</dbReference>
<dbReference type="Pfam" id="PF00646">
    <property type="entry name" value="F-box"/>
    <property type="match status" value="1"/>
</dbReference>
<feature type="compositionally biased region" description="Polar residues" evidence="1">
    <location>
        <begin position="516"/>
        <end position="525"/>
    </location>
</feature>
<dbReference type="STRING" id="857566.A0A1E3PNI9"/>
<protein>
    <recommendedName>
        <fullName evidence="2">F-box domain-containing protein</fullName>
    </recommendedName>
</protein>
<dbReference type="Proteomes" id="UP000095009">
    <property type="component" value="Unassembled WGS sequence"/>
</dbReference>
<dbReference type="OrthoDB" id="5554140at2759"/>
<dbReference type="InterPro" id="IPR001810">
    <property type="entry name" value="F-box_dom"/>
</dbReference>
<dbReference type="PANTHER" id="PTHR12100">
    <property type="entry name" value="SEC10"/>
    <property type="match status" value="1"/>
</dbReference>
<evidence type="ECO:0000313" key="4">
    <source>
        <dbReference type="Proteomes" id="UP000095009"/>
    </source>
</evidence>
<feature type="domain" description="F-box" evidence="2">
    <location>
        <begin position="23"/>
        <end position="69"/>
    </location>
</feature>
<accession>A0A1E3PNI9</accession>
<dbReference type="AlphaFoldDB" id="A0A1E3PNI9"/>
<evidence type="ECO:0000256" key="1">
    <source>
        <dbReference type="SAM" id="MobiDB-lite"/>
    </source>
</evidence>